<reference evidence="14 15" key="1">
    <citation type="submission" date="2024-03" db="EMBL/GenBank/DDBJ databases">
        <title>Community enrichment and isolation of bacterial strains for fucoidan degradation.</title>
        <authorList>
            <person name="Sichert A."/>
        </authorList>
    </citation>
    <scope>NUCLEOTIDE SEQUENCE [LARGE SCALE GENOMIC DNA]</scope>
    <source>
        <strain evidence="14 15">AS12</strain>
    </source>
</reference>
<dbReference type="PRINTS" id="PR00372">
    <property type="entry name" value="FYWHYDRXLASE"/>
</dbReference>
<dbReference type="Gene3D" id="1.10.800.10">
    <property type="entry name" value="Aromatic amino acid hydroxylase"/>
    <property type="match status" value="1"/>
</dbReference>
<evidence type="ECO:0000256" key="2">
    <source>
        <dbReference type="ARBA" id="ARBA00001954"/>
    </source>
</evidence>
<dbReference type="PANTHER" id="PTHR11473">
    <property type="entry name" value="AROMATIC AMINO ACID HYDROXYLASE"/>
    <property type="match status" value="1"/>
</dbReference>
<evidence type="ECO:0000313" key="14">
    <source>
        <dbReference type="EMBL" id="MEM5497205.1"/>
    </source>
</evidence>
<dbReference type="InterPro" id="IPR005960">
    <property type="entry name" value="Phe-4-hydroxylase_mono"/>
</dbReference>
<comment type="pathway">
    <text evidence="3">Amino-acid degradation; L-phenylalanine degradation; acetoacetate and fumarate from L-phenylalanine: step 1/6.</text>
</comment>
<comment type="cofactor">
    <cofactor evidence="2">
        <name>Fe(2+)</name>
        <dbReference type="ChEBI" id="CHEBI:29033"/>
    </cofactor>
</comment>
<dbReference type="GO" id="GO:0004505">
    <property type="term" value="F:phenylalanine 4-monooxygenase activity"/>
    <property type="evidence" value="ECO:0007669"/>
    <property type="project" value="UniProtKB-EC"/>
</dbReference>
<evidence type="ECO:0000256" key="3">
    <source>
        <dbReference type="ARBA" id="ARBA00005088"/>
    </source>
</evidence>
<keyword evidence="11" id="KW-0585">Phenylalanine catabolism</keyword>
<dbReference type="Pfam" id="PF00351">
    <property type="entry name" value="Biopterin_H"/>
    <property type="match status" value="1"/>
</dbReference>
<evidence type="ECO:0000256" key="1">
    <source>
        <dbReference type="ARBA" id="ARBA00001060"/>
    </source>
</evidence>
<dbReference type="InterPro" id="IPR036951">
    <property type="entry name" value="ArAA_hydroxylase_sf"/>
</dbReference>
<evidence type="ECO:0000256" key="10">
    <source>
        <dbReference type="ARBA" id="ARBA00023033"/>
    </source>
</evidence>
<sequence length="266" mass="30377">MTKQSQYISHDPDANGVVHWSDSENKRWQRLFHQQKGLLNGRACDEYLQGLALLNLPEDRVPQLAEVNAVLAETTGWQVVQVSALINFDSFFKLLANKQFPVATFIRNEEEFDYLQEPDVFHEIFGHCPLLTNPDFAHFTHTYGKLGYAASPKERQYLARLYWFTVEFGLVNTDKGLRIYGGGILSSPKETRFALENASADRRAMNPLVMMRTPYRIDIIQPIYFVIDSLSSLFDLANSDIMALVEQGRELGLYPAMFEQKNSVAS</sequence>
<accession>A0ABU9STK7</accession>
<dbReference type="SUPFAM" id="SSF56534">
    <property type="entry name" value="Aromatic aminoacid monoxygenases, catalytic and oligomerization domains"/>
    <property type="match status" value="1"/>
</dbReference>
<dbReference type="InterPro" id="IPR001273">
    <property type="entry name" value="ArAA_hydroxylase"/>
</dbReference>
<evidence type="ECO:0000256" key="4">
    <source>
        <dbReference type="ARBA" id="ARBA00009712"/>
    </source>
</evidence>
<keyword evidence="15" id="KW-1185">Reference proteome</keyword>
<keyword evidence="9" id="KW-0408">Iron</keyword>
<keyword evidence="10" id="KW-0503">Monooxygenase</keyword>
<dbReference type="Proteomes" id="UP001461163">
    <property type="component" value="Unassembled WGS sequence"/>
</dbReference>
<comment type="catalytic activity">
    <reaction evidence="1">
        <text>(6R)-L-erythro-5,6,7,8-tetrahydrobiopterin + L-phenylalanine + O2 = (4aS,6R)-4a-hydroxy-L-erythro-5,6,7,8-tetrahydrobiopterin + L-tyrosine</text>
        <dbReference type="Rhea" id="RHEA:20273"/>
        <dbReference type="ChEBI" id="CHEBI:15379"/>
        <dbReference type="ChEBI" id="CHEBI:15642"/>
        <dbReference type="ChEBI" id="CHEBI:58095"/>
        <dbReference type="ChEBI" id="CHEBI:58315"/>
        <dbReference type="ChEBI" id="CHEBI:59560"/>
        <dbReference type="EC" id="1.14.16.1"/>
    </reaction>
</comment>
<dbReference type="InterPro" id="IPR018301">
    <property type="entry name" value="ArAA_hydroxylase_Fe/CU_BS"/>
</dbReference>
<dbReference type="NCBIfam" id="TIGR01267">
    <property type="entry name" value="Phe4hydrox_mono"/>
    <property type="match status" value="1"/>
</dbReference>
<dbReference type="NCBIfam" id="NF008877">
    <property type="entry name" value="PRK11913.1-2"/>
    <property type="match status" value="1"/>
</dbReference>
<keyword evidence="7" id="KW-0479">Metal-binding</keyword>
<evidence type="ECO:0000259" key="13">
    <source>
        <dbReference type="PROSITE" id="PS51410"/>
    </source>
</evidence>
<organism evidence="14 15">
    <name type="scientific">Paraglaciecola mesophila</name>
    <dbReference type="NCBI Taxonomy" id="197222"/>
    <lineage>
        <taxon>Bacteria</taxon>
        <taxon>Pseudomonadati</taxon>
        <taxon>Pseudomonadota</taxon>
        <taxon>Gammaproteobacteria</taxon>
        <taxon>Alteromonadales</taxon>
        <taxon>Alteromonadaceae</taxon>
        <taxon>Paraglaciecola</taxon>
    </lineage>
</organism>
<evidence type="ECO:0000256" key="7">
    <source>
        <dbReference type="ARBA" id="ARBA00022723"/>
    </source>
</evidence>
<gene>
    <name evidence="14" type="primary">phhA</name>
    <name evidence="14" type="ORF">WNY77_07360</name>
</gene>
<dbReference type="RefSeq" id="WP_006993673.1">
    <property type="nucleotide sequence ID" value="NZ_JBBMQS010000003.1"/>
</dbReference>
<protein>
    <recommendedName>
        <fullName evidence="6">Phenylalanine-4-hydroxylase</fullName>
        <ecNumber evidence="5">1.14.16.1</ecNumber>
    </recommendedName>
    <alternativeName>
        <fullName evidence="12">Phe-4-monooxygenase</fullName>
    </alternativeName>
</protein>
<evidence type="ECO:0000256" key="9">
    <source>
        <dbReference type="ARBA" id="ARBA00023004"/>
    </source>
</evidence>
<name>A0ABU9STK7_9ALTE</name>
<dbReference type="PROSITE" id="PS00367">
    <property type="entry name" value="BH4_AAA_HYDROXYL_1"/>
    <property type="match status" value="1"/>
</dbReference>
<proteinExistence type="inferred from homology"/>
<comment type="similarity">
    <text evidence="4">Belongs to the biopterin-dependent aromatic amino acid hydroxylase family.</text>
</comment>
<dbReference type="EC" id="1.14.16.1" evidence="5"/>
<evidence type="ECO:0000256" key="5">
    <source>
        <dbReference type="ARBA" id="ARBA00011995"/>
    </source>
</evidence>
<evidence type="ECO:0000256" key="12">
    <source>
        <dbReference type="ARBA" id="ARBA00029922"/>
    </source>
</evidence>
<dbReference type="EMBL" id="JBBMQS010000003">
    <property type="protein sequence ID" value="MEM5497205.1"/>
    <property type="molecule type" value="Genomic_DNA"/>
</dbReference>
<dbReference type="InterPro" id="IPR019774">
    <property type="entry name" value="Aromatic-AA_hydroxylase_C"/>
</dbReference>
<evidence type="ECO:0000256" key="11">
    <source>
        <dbReference type="ARBA" id="ARBA00023232"/>
    </source>
</evidence>
<evidence type="ECO:0000256" key="8">
    <source>
        <dbReference type="ARBA" id="ARBA00023002"/>
    </source>
</evidence>
<dbReference type="InterPro" id="IPR036329">
    <property type="entry name" value="Aro-AA_hydroxylase_C_sf"/>
</dbReference>
<keyword evidence="8 14" id="KW-0560">Oxidoreductase</keyword>
<dbReference type="PANTHER" id="PTHR11473:SF24">
    <property type="entry name" value="PHENYLALANINE-4-HYDROXYLASE"/>
    <property type="match status" value="1"/>
</dbReference>
<evidence type="ECO:0000313" key="15">
    <source>
        <dbReference type="Proteomes" id="UP001461163"/>
    </source>
</evidence>
<comment type="caution">
    <text evidence="14">The sequence shown here is derived from an EMBL/GenBank/DDBJ whole genome shotgun (WGS) entry which is preliminary data.</text>
</comment>
<feature type="domain" description="Biopterin-dependent aromatic amino acid hydroxylase family profile" evidence="13">
    <location>
        <begin position="1"/>
        <end position="266"/>
    </location>
</feature>
<dbReference type="PROSITE" id="PS51410">
    <property type="entry name" value="BH4_AAA_HYDROXYL_2"/>
    <property type="match status" value="1"/>
</dbReference>
<evidence type="ECO:0000256" key="6">
    <source>
        <dbReference type="ARBA" id="ARBA00020276"/>
    </source>
</evidence>
<dbReference type="CDD" id="cd03348">
    <property type="entry name" value="pro_PheOH"/>
    <property type="match status" value="1"/>
</dbReference>